<accession>A0A1E5SI53</accession>
<comment type="caution">
    <text evidence="1">The sequence shown here is derived from an EMBL/GenBank/DDBJ whole genome shotgun (WGS) entry which is preliminary data.</text>
</comment>
<reference evidence="1 2" key="1">
    <citation type="submission" date="2016-05" db="EMBL/GenBank/DDBJ databases">
        <title>Draft Genome Sequence of Algibacter sp. Strain SK-16 Isolated from the Surface Water of Aburatsubo Inlet.</title>
        <authorList>
            <person name="Wong S.-K."/>
            <person name="Yoshizawa S."/>
            <person name="Nakajima Y."/>
            <person name="Ogura Y."/>
            <person name="Tetsuya H."/>
            <person name="Hamasaki K."/>
        </authorList>
    </citation>
    <scope>NUCLEOTIDE SEQUENCE [LARGE SCALE GENOMIC DNA]</scope>
    <source>
        <strain evidence="1 2">SK-16</strain>
    </source>
</reference>
<dbReference type="PROSITE" id="PS51257">
    <property type="entry name" value="PROKAR_LIPOPROTEIN"/>
    <property type="match status" value="1"/>
</dbReference>
<name>A0A1E5SI53_9FLAO</name>
<keyword evidence="2" id="KW-1185">Reference proteome</keyword>
<sequence>MKKVIYLIALTIIMASCQSKNSKKEEATNQSQEEKIHFQNKAHELVYKMVQKTGTYDKLKALKNVVYTYTYRTSDQEEDVSIEKYIFEGEHSLGEYSKHERTLSNLKGNIIQKYNGDTFSLEHQNKSINDPELLHQVEFTRKTNFFWFTMMQKFLDPGIEYEYLRKETVKENEYDIVKISYKLNDGNPSDVYHLYINSKTLLVDQFLFTVVDHGIINKPLIMEVKYEKVNDILVPSYRRYTKSNWKGEILKDEWVEEISTNIKFNQVINKEEFK</sequence>
<protein>
    <submittedName>
        <fullName evidence="1">Uncharacterized protein</fullName>
    </submittedName>
</protein>
<dbReference type="Proteomes" id="UP000095713">
    <property type="component" value="Unassembled WGS sequence"/>
</dbReference>
<evidence type="ECO:0000313" key="2">
    <source>
        <dbReference type="Proteomes" id="UP000095713"/>
    </source>
</evidence>
<dbReference type="RefSeq" id="WP_069831473.1">
    <property type="nucleotide sequence ID" value="NZ_MDJD01000054.1"/>
</dbReference>
<dbReference type="EMBL" id="MDJD01000054">
    <property type="protein sequence ID" value="OEJ98790.1"/>
    <property type="molecule type" value="Genomic_DNA"/>
</dbReference>
<organism evidence="1 2">
    <name type="scientific">Flavivirga aquatica</name>
    <dbReference type="NCBI Taxonomy" id="1849968"/>
    <lineage>
        <taxon>Bacteria</taxon>
        <taxon>Pseudomonadati</taxon>
        <taxon>Bacteroidota</taxon>
        <taxon>Flavobacteriia</taxon>
        <taxon>Flavobacteriales</taxon>
        <taxon>Flavobacteriaceae</taxon>
        <taxon>Flavivirga</taxon>
    </lineage>
</organism>
<dbReference type="OrthoDB" id="1490620at2"/>
<dbReference type="STRING" id="1849968.A8C32_06225"/>
<evidence type="ECO:0000313" key="1">
    <source>
        <dbReference type="EMBL" id="OEJ98790.1"/>
    </source>
</evidence>
<dbReference type="AlphaFoldDB" id="A0A1E5SI53"/>
<gene>
    <name evidence="1" type="ORF">A8C32_06225</name>
</gene>
<proteinExistence type="predicted"/>